<gene>
    <name evidence="10" type="primary">lolA</name>
    <name evidence="11" type="ORF">B1199_16290</name>
</gene>
<keyword evidence="6 10" id="KW-0732">Signal</keyword>
<dbReference type="PANTHER" id="PTHR35869">
    <property type="entry name" value="OUTER-MEMBRANE LIPOPROTEIN CARRIER PROTEIN"/>
    <property type="match status" value="1"/>
</dbReference>
<evidence type="ECO:0000256" key="6">
    <source>
        <dbReference type="ARBA" id="ARBA00022729"/>
    </source>
</evidence>
<dbReference type="Proteomes" id="UP000194841">
    <property type="component" value="Unassembled WGS sequence"/>
</dbReference>
<comment type="similarity">
    <text evidence="2 10">Belongs to the LolA family.</text>
</comment>
<proteinExistence type="inferred from homology"/>
<dbReference type="NCBIfam" id="TIGR00547">
    <property type="entry name" value="lolA"/>
    <property type="match status" value="1"/>
</dbReference>
<accession>A0A244CMV0</accession>
<comment type="subcellular location">
    <subcellularLocation>
        <location evidence="1 10">Periplasm</location>
    </subcellularLocation>
</comment>
<evidence type="ECO:0000313" key="11">
    <source>
        <dbReference type="EMBL" id="OUL56924.1"/>
    </source>
</evidence>
<dbReference type="CDD" id="cd16325">
    <property type="entry name" value="LolA"/>
    <property type="match status" value="1"/>
</dbReference>
<dbReference type="HAMAP" id="MF_00240">
    <property type="entry name" value="LolA"/>
    <property type="match status" value="1"/>
</dbReference>
<dbReference type="InterPro" id="IPR018323">
    <property type="entry name" value="OM_lipoprot_carrier_LolA_Pbac"/>
</dbReference>
<keyword evidence="7 10" id="KW-0574">Periplasm</keyword>
<dbReference type="InterPro" id="IPR004564">
    <property type="entry name" value="OM_lipoprot_carrier_LolA-like"/>
</dbReference>
<comment type="subunit">
    <text evidence="3 10">Monomer.</text>
</comment>
<evidence type="ECO:0000256" key="9">
    <source>
        <dbReference type="ARBA" id="ARBA00023186"/>
    </source>
</evidence>
<organism evidence="11 12">
    <name type="scientific">Pseudoalteromonas ulvae</name>
    <dbReference type="NCBI Taxonomy" id="107327"/>
    <lineage>
        <taxon>Bacteria</taxon>
        <taxon>Pseudomonadati</taxon>
        <taxon>Pseudomonadota</taxon>
        <taxon>Gammaproteobacteria</taxon>
        <taxon>Alteromonadales</taxon>
        <taxon>Pseudoalteromonadaceae</taxon>
        <taxon>Pseudoalteromonas</taxon>
    </lineage>
</organism>
<dbReference type="GO" id="GO:0042953">
    <property type="term" value="P:lipoprotein transport"/>
    <property type="evidence" value="ECO:0007669"/>
    <property type="project" value="InterPro"/>
</dbReference>
<dbReference type="EMBL" id="MWPV01000005">
    <property type="protein sequence ID" value="OUL56924.1"/>
    <property type="molecule type" value="Genomic_DNA"/>
</dbReference>
<evidence type="ECO:0000256" key="3">
    <source>
        <dbReference type="ARBA" id="ARBA00011245"/>
    </source>
</evidence>
<keyword evidence="12" id="KW-1185">Reference proteome</keyword>
<comment type="function">
    <text evidence="10">Participates in the translocation of lipoproteins from the inner membrane to the outer membrane. Only forms a complex with a lipoprotein if the residue after the N-terminal Cys is not an aspartate (The Asp acts as a targeting signal to indicate that the lipoprotein should stay in the inner membrane).</text>
</comment>
<dbReference type="RefSeq" id="WP_086745178.1">
    <property type="nucleotide sequence ID" value="NZ_MWPV01000005.1"/>
</dbReference>
<dbReference type="Pfam" id="PF03548">
    <property type="entry name" value="LolA"/>
    <property type="match status" value="1"/>
</dbReference>
<comment type="caution">
    <text evidence="11">The sequence shown here is derived from an EMBL/GenBank/DDBJ whole genome shotgun (WGS) entry which is preliminary data.</text>
</comment>
<feature type="chain" id="PRO_5013406540" description="Outer-membrane lipoprotein carrier protein" evidence="10">
    <location>
        <begin position="19"/>
        <end position="206"/>
    </location>
</feature>
<keyword evidence="11" id="KW-0449">Lipoprotein</keyword>
<evidence type="ECO:0000256" key="7">
    <source>
        <dbReference type="ARBA" id="ARBA00022764"/>
    </source>
</evidence>
<dbReference type="GO" id="GO:0030288">
    <property type="term" value="C:outer membrane-bounded periplasmic space"/>
    <property type="evidence" value="ECO:0007669"/>
    <property type="project" value="TreeGrafter"/>
</dbReference>
<dbReference type="OrthoDB" id="9787361at2"/>
<dbReference type="Gene3D" id="2.50.20.10">
    <property type="entry name" value="Lipoprotein localisation LolA/LolB/LppX"/>
    <property type="match status" value="1"/>
</dbReference>
<name>A0A244CMV0_PSEDV</name>
<protein>
    <recommendedName>
        <fullName evidence="4 10">Outer-membrane lipoprotein carrier protein</fullName>
    </recommendedName>
</protein>
<keyword evidence="8 10" id="KW-0653">Protein transport</keyword>
<reference evidence="11 12" key="1">
    <citation type="submission" date="2017-02" db="EMBL/GenBank/DDBJ databases">
        <title>Pseudoalteromonas ulvae TC14 Genome.</title>
        <authorList>
            <person name="Molmeret M."/>
        </authorList>
    </citation>
    <scope>NUCLEOTIDE SEQUENCE [LARGE SCALE GENOMIC DNA]</scope>
    <source>
        <strain evidence="11">TC14</strain>
    </source>
</reference>
<evidence type="ECO:0000256" key="10">
    <source>
        <dbReference type="HAMAP-Rule" id="MF_00240"/>
    </source>
</evidence>
<evidence type="ECO:0000256" key="2">
    <source>
        <dbReference type="ARBA" id="ARBA00007615"/>
    </source>
</evidence>
<evidence type="ECO:0000256" key="4">
    <source>
        <dbReference type="ARBA" id="ARBA00014035"/>
    </source>
</evidence>
<evidence type="ECO:0000256" key="1">
    <source>
        <dbReference type="ARBA" id="ARBA00004418"/>
    </source>
</evidence>
<evidence type="ECO:0000313" key="12">
    <source>
        <dbReference type="Proteomes" id="UP000194841"/>
    </source>
</evidence>
<feature type="signal peptide" evidence="10">
    <location>
        <begin position="1"/>
        <end position="18"/>
    </location>
</feature>
<evidence type="ECO:0000256" key="5">
    <source>
        <dbReference type="ARBA" id="ARBA00022448"/>
    </source>
</evidence>
<evidence type="ECO:0000256" key="8">
    <source>
        <dbReference type="ARBA" id="ARBA00022927"/>
    </source>
</evidence>
<dbReference type="PANTHER" id="PTHR35869:SF1">
    <property type="entry name" value="OUTER-MEMBRANE LIPOPROTEIN CARRIER PROTEIN"/>
    <property type="match status" value="1"/>
</dbReference>
<dbReference type="AlphaFoldDB" id="A0A244CMV0"/>
<dbReference type="GO" id="GO:0044874">
    <property type="term" value="P:lipoprotein localization to outer membrane"/>
    <property type="evidence" value="ECO:0007669"/>
    <property type="project" value="UniProtKB-UniRule"/>
</dbReference>
<sequence length="206" mass="23567" precursor="true">MKRFFLSSLLLLSPMVWADAKSDLQQHLRQITSFDAQFNQVVTDEQNNTLQEAKGSLQLQQPNQLRWQQTAPEETLLITSGAQTYYFDSFAEQVTIMDTQSLINSTPFVLLTHHQDEQLWLNYSVVENNGVFELTPIEDEQSQVKRLDIVFDKQTQGFARISILDATGQQTQFTFKDSKLNQPLQSSLFEFVLPEGVAVDDQTQGE</sequence>
<dbReference type="SUPFAM" id="SSF89392">
    <property type="entry name" value="Prokaryotic lipoproteins and lipoprotein localization factors"/>
    <property type="match status" value="1"/>
</dbReference>
<keyword evidence="5 10" id="KW-0813">Transport</keyword>
<keyword evidence="9 10" id="KW-0143">Chaperone</keyword>
<dbReference type="InterPro" id="IPR029046">
    <property type="entry name" value="LolA/LolB/LppX"/>
</dbReference>